<reference evidence="1" key="1">
    <citation type="journal article" date="2014" name="Front. Microbiol.">
        <title>High frequency of phylogenetically diverse reductive dehalogenase-homologous genes in deep subseafloor sedimentary metagenomes.</title>
        <authorList>
            <person name="Kawai M."/>
            <person name="Futagami T."/>
            <person name="Toyoda A."/>
            <person name="Takaki Y."/>
            <person name="Nishi S."/>
            <person name="Hori S."/>
            <person name="Arai W."/>
            <person name="Tsubouchi T."/>
            <person name="Morono Y."/>
            <person name="Uchiyama I."/>
            <person name="Ito T."/>
            <person name="Fujiyama A."/>
            <person name="Inagaki F."/>
            <person name="Takami H."/>
        </authorList>
    </citation>
    <scope>NUCLEOTIDE SEQUENCE</scope>
    <source>
        <strain evidence="1">Expedition CK06-06</strain>
    </source>
</reference>
<protein>
    <submittedName>
        <fullName evidence="1">Uncharacterized protein</fullName>
    </submittedName>
</protein>
<gene>
    <name evidence="1" type="ORF">S01H1_25512</name>
</gene>
<feature type="non-terminal residue" evidence="1">
    <location>
        <position position="1"/>
    </location>
</feature>
<evidence type="ECO:0000313" key="1">
    <source>
        <dbReference type="EMBL" id="GAF90224.1"/>
    </source>
</evidence>
<organism evidence="1">
    <name type="scientific">marine sediment metagenome</name>
    <dbReference type="NCBI Taxonomy" id="412755"/>
    <lineage>
        <taxon>unclassified sequences</taxon>
        <taxon>metagenomes</taxon>
        <taxon>ecological metagenomes</taxon>
    </lineage>
</organism>
<accession>X0TAI3</accession>
<dbReference type="AlphaFoldDB" id="X0TAI3"/>
<sequence length="54" mass="5579">SRAGLQPYPLQATNVIIDVEIPYRAASSGAEGQATIGATCVLAIVASGTRARRH</sequence>
<dbReference type="EMBL" id="BARS01015418">
    <property type="protein sequence ID" value="GAF90224.1"/>
    <property type="molecule type" value="Genomic_DNA"/>
</dbReference>
<proteinExistence type="predicted"/>
<name>X0TAI3_9ZZZZ</name>
<comment type="caution">
    <text evidence="1">The sequence shown here is derived from an EMBL/GenBank/DDBJ whole genome shotgun (WGS) entry which is preliminary data.</text>
</comment>